<sequence>MAKHPARHAGLLLLASVLWLAAPSFVVPRRLAATAAVAPALGLLLPAPAANAELSPPLQRAVTRYAAQLQSAMDFLYFDIKEYLRSQNPRVFQLAINAIDTSGGSNTALERDLKAPLRQLVLAGEEDGEVDFKPLSTRIEANVQKMVEAASARQGDSAIAAGDQLIEDLSQLFATVNKEAEAKVFLLPKDPEYDKRLDAYRSKMAEGKQKNLMRKDVDG</sequence>
<reference evidence="2" key="1">
    <citation type="submission" date="2023-08" db="EMBL/GenBank/DDBJ databases">
        <authorList>
            <person name="Chen Y."/>
            <person name="Shah S."/>
            <person name="Dougan E. K."/>
            <person name="Thang M."/>
            <person name="Chan C."/>
        </authorList>
    </citation>
    <scope>NUCLEOTIDE SEQUENCE</scope>
</reference>
<evidence type="ECO:0000313" key="2">
    <source>
        <dbReference type="EMBL" id="CAJ1403279.1"/>
    </source>
</evidence>
<evidence type="ECO:0000256" key="1">
    <source>
        <dbReference type="SAM" id="SignalP"/>
    </source>
</evidence>
<dbReference type="EMBL" id="CAUJNA010003488">
    <property type="protein sequence ID" value="CAJ1403279.1"/>
    <property type="molecule type" value="Genomic_DNA"/>
</dbReference>
<feature type="signal peptide" evidence="1">
    <location>
        <begin position="1"/>
        <end position="28"/>
    </location>
</feature>
<proteinExistence type="predicted"/>
<name>A0AA36NEH6_9DINO</name>
<feature type="chain" id="PRO_5041368686" evidence="1">
    <location>
        <begin position="29"/>
        <end position="219"/>
    </location>
</feature>
<evidence type="ECO:0000313" key="3">
    <source>
        <dbReference type="Proteomes" id="UP001178507"/>
    </source>
</evidence>
<keyword evidence="1" id="KW-0732">Signal</keyword>
<keyword evidence="3" id="KW-1185">Reference proteome</keyword>
<organism evidence="2 3">
    <name type="scientific">Effrenium voratum</name>
    <dbReference type="NCBI Taxonomy" id="2562239"/>
    <lineage>
        <taxon>Eukaryota</taxon>
        <taxon>Sar</taxon>
        <taxon>Alveolata</taxon>
        <taxon>Dinophyceae</taxon>
        <taxon>Suessiales</taxon>
        <taxon>Symbiodiniaceae</taxon>
        <taxon>Effrenium</taxon>
    </lineage>
</organism>
<gene>
    <name evidence="2" type="ORF">EVOR1521_LOCUS25992</name>
</gene>
<accession>A0AA36NEH6</accession>
<dbReference type="AlphaFoldDB" id="A0AA36NEH6"/>
<protein>
    <submittedName>
        <fullName evidence="2">Uncharacterized protein</fullName>
    </submittedName>
</protein>
<comment type="caution">
    <text evidence="2">The sequence shown here is derived from an EMBL/GenBank/DDBJ whole genome shotgun (WGS) entry which is preliminary data.</text>
</comment>
<dbReference type="Proteomes" id="UP001178507">
    <property type="component" value="Unassembled WGS sequence"/>
</dbReference>